<dbReference type="AlphaFoldDB" id="A0A6C0JX98"/>
<protein>
    <submittedName>
        <fullName evidence="2">Uncharacterized protein</fullName>
    </submittedName>
</protein>
<evidence type="ECO:0000256" key="1">
    <source>
        <dbReference type="SAM" id="MobiDB-lite"/>
    </source>
</evidence>
<reference evidence="2" key="1">
    <citation type="journal article" date="2020" name="Nature">
        <title>Giant virus diversity and host interactions through global metagenomics.</title>
        <authorList>
            <person name="Schulz F."/>
            <person name="Roux S."/>
            <person name="Paez-Espino D."/>
            <person name="Jungbluth S."/>
            <person name="Walsh D.A."/>
            <person name="Denef V.J."/>
            <person name="McMahon K.D."/>
            <person name="Konstantinidis K.T."/>
            <person name="Eloe-Fadrosh E.A."/>
            <person name="Kyrpides N.C."/>
            <person name="Woyke T."/>
        </authorList>
    </citation>
    <scope>NUCLEOTIDE SEQUENCE</scope>
    <source>
        <strain evidence="2">GVMAG-S-1064190-84</strain>
    </source>
</reference>
<organism evidence="2">
    <name type="scientific">viral metagenome</name>
    <dbReference type="NCBI Taxonomy" id="1070528"/>
    <lineage>
        <taxon>unclassified sequences</taxon>
        <taxon>metagenomes</taxon>
        <taxon>organismal metagenomes</taxon>
    </lineage>
</organism>
<name>A0A6C0JX98_9ZZZZ</name>
<accession>A0A6C0JX98</accession>
<sequence length="109" mass="13067">MTMKVRIECYDNSKPTIVMKRYYNDYYETDPDYQPSEDELESESEYDPDEEQVSDSEDGSDYEPTSDDEEHEDEDSLKEPTPYYGRGFTIYFDSHEDKKEYFKRLNASE</sequence>
<feature type="region of interest" description="Disordered" evidence="1">
    <location>
        <begin position="27"/>
        <end position="86"/>
    </location>
</feature>
<dbReference type="EMBL" id="MN740701">
    <property type="protein sequence ID" value="QHU08997.1"/>
    <property type="molecule type" value="Genomic_DNA"/>
</dbReference>
<proteinExistence type="predicted"/>
<feature type="compositionally biased region" description="Acidic residues" evidence="1">
    <location>
        <begin position="27"/>
        <end position="76"/>
    </location>
</feature>
<evidence type="ECO:0000313" key="2">
    <source>
        <dbReference type="EMBL" id="QHU08997.1"/>
    </source>
</evidence>